<proteinExistence type="inferred from homology"/>
<evidence type="ECO:0000259" key="8">
    <source>
        <dbReference type="Pfam" id="PF13359"/>
    </source>
</evidence>
<comment type="similarity">
    <text evidence="3">Belongs to the HARBI1 family.</text>
</comment>
<evidence type="ECO:0000256" key="3">
    <source>
        <dbReference type="ARBA" id="ARBA00006958"/>
    </source>
</evidence>
<reference evidence="9 10" key="1">
    <citation type="submission" date="2016-03" db="EMBL/GenBank/DDBJ databases">
        <title>Cyphomyrmex costatus WGS genome.</title>
        <authorList>
            <person name="Nygaard S."/>
            <person name="Hu H."/>
            <person name="Boomsma J."/>
            <person name="Zhang G."/>
        </authorList>
    </citation>
    <scope>NUCLEOTIDE SEQUENCE [LARGE SCALE GENOMIC DNA]</scope>
    <source>
        <strain evidence="9">MS0001</strain>
        <tissue evidence="9">Whole body</tissue>
    </source>
</reference>
<organism evidence="9 10">
    <name type="scientific">Cyphomyrmex costatus</name>
    <dbReference type="NCBI Taxonomy" id="456900"/>
    <lineage>
        <taxon>Eukaryota</taxon>
        <taxon>Metazoa</taxon>
        <taxon>Ecdysozoa</taxon>
        <taxon>Arthropoda</taxon>
        <taxon>Hexapoda</taxon>
        <taxon>Insecta</taxon>
        <taxon>Pterygota</taxon>
        <taxon>Neoptera</taxon>
        <taxon>Endopterygota</taxon>
        <taxon>Hymenoptera</taxon>
        <taxon>Apocrita</taxon>
        <taxon>Aculeata</taxon>
        <taxon>Formicoidea</taxon>
        <taxon>Formicidae</taxon>
        <taxon>Myrmicinae</taxon>
        <taxon>Cyphomyrmex</taxon>
    </lineage>
</organism>
<keyword evidence="5" id="KW-0479">Metal-binding</keyword>
<sequence>MQFTHIYVGNVGSVHDSRIFRLSALQQYINDSTKFPNDTHIIGDAAYGLHQHLLVPYPDNGHLTQRQKNYNFCFSSTRMVIERAFAYLKGRWRSLLHVLAVNDVKFAPYHIYACCVLHNICLLQKDELELQERLMFIREQAAVQQERIIVCDRNAAVMKRNNICANLNMAN</sequence>
<evidence type="ECO:0000256" key="7">
    <source>
        <dbReference type="ARBA" id="ARBA00023242"/>
    </source>
</evidence>
<gene>
    <name evidence="9" type="ORF">ALC62_07540</name>
</gene>
<dbReference type="PANTHER" id="PTHR22930">
    <property type="match status" value="1"/>
</dbReference>
<keyword evidence="6" id="KW-0378">Hydrolase</keyword>
<accession>A0A151IHM4</accession>
<dbReference type="AlphaFoldDB" id="A0A151IHM4"/>
<dbReference type="GO" id="GO:0046872">
    <property type="term" value="F:metal ion binding"/>
    <property type="evidence" value="ECO:0007669"/>
    <property type="project" value="UniProtKB-KW"/>
</dbReference>
<name>A0A151IHM4_9HYME</name>
<dbReference type="InterPro" id="IPR045249">
    <property type="entry name" value="HARBI1-like"/>
</dbReference>
<dbReference type="Proteomes" id="UP000078542">
    <property type="component" value="Unassembled WGS sequence"/>
</dbReference>
<protein>
    <submittedName>
        <fullName evidence="9">Putative nuclease HARBI1</fullName>
    </submittedName>
</protein>
<dbReference type="PANTHER" id="PTHR22930:SF85">
    <property type="entry name" value="GH03217P-RELATED"/>
    <property type="match status" value="1"/>
</dbReference>
<comment type="subcellular location">
    <subcellularLocation>
        <location evidence="2">Nucleus</location>
    </subcellularLocation>
</comment>
<evidence type="ECO:0000256" key="4">
    <source>
        <dbReference type="ARBA" id="ARBA00022722"/>
    </source>
</evidence>
<evidence type="ECO:0000256" key="2">
    <source>
        <dbReference type="ARBA" id="ARBA00004123"/>
    </source>
</evidence>
<keyword evidence="10" id="KW-1185">Reference proteome</keyword>
<dbReference type="Pfam" id="PF13359">
    <property type="entry name" value="DDE_Tnp_4"/>
    <property type="match status" value="1"/>
</dbReference>
<dbReference type="GO" id="GO:0004518">
    <property type="term" value="F:nuclease activity"/>
    <property type="evidence" value="ECO:0007669"/>
    <property type="project" value="UniProtKB-KW"/>
</dbReference>
<comment type="cofactor">
    <cofactor evidence="1">
        <name>a divalent metal cation</name>
        <dbReference type="ChEBI" id="CHEBI:60240"/>
    </cofactor>
</comment>
<evidence type="ECO:0000313" key="10">
    <source>
        <dbReference type="Proteomes" id="UP000078542"/>
    </source>
</evidence>
<evidence type="ECO:0000256" key="1">
    <source>
        <dbReference type="ARBA" id="ARBA00001968"/>
    </source>
</evidence>
<feature type="domain" description="DDE Tnp4" evidence="8">
    <location>
        <begin position="2"/>
        <end position="119"/>
    </location>
</feature>
<keyword evidence="4" id="KW-0540">Nuclease</keyword>
<evidence type="ECO:0000256" key="5">
    <source>
        <dbReference type="ARBA" id="ARBA00022723"/>
    </source>
</evidence>
<evidence type="ECO:0000313" key="9">
    <source>
        <dbReference type="EMBL" id="KYN01659.1"/>
    </source>
</evidence>
<dbReference type="GO" id="GO:0016787">
    <property type="term" value="F:hydrolase activity"/>
    <property type="evidence" value="ECO:0007669"/>
    <property type="project" value="UniProtKB-KW"/>
</dbReference>
<evidence type="ECO:0000256" key="6">
    <source>
        <dbReference type="ARBA" id="ARBA00022801"/>
    </source>
</evidence>
<dbReference type="GO" id="GO:0005634">
    <property type="term" value="C:nucleus"/>
    <property type="evidence" value="ECO:0007669"/>
    <property type="project" value="UniProtKB-SubCell"/>
</dbReference>
<dbReference type="EMBL" id="KQ977588">
    <property type="protein sequence ID" value="KYN01659.1"/>
    <property type="molecule type" value="Genomic_DNA"/>
</dbReference>
<dbReference type="InterPro" id="IPR027806">
    <property type="entry name" value="HARBI1_dom"/>
</dbReference>
<keyword evidence="7" id="KW-0539">Nucleus</keyword>
<dbReference type="STRING" id="456900.A0A151IHM4"/>